<gene>
    <name evidence="2" type="ORF">MAESPC_01202</name>
</gene>
<dbReference type="SUPFAM" id="SSF50494">
    <property type="entry name" value="Trypsin-like serine proteases"/>
    <property type="match status" value="1"/>
</dbReference>
<evidence type="ECO:0000256" key="1">
    <source>
        <dbReference type="SAM" id="SignalP"/>
    </source>
</evidence>
<protein>
    <submittedName>
        <fullName evidence="2">V8-like Glu-specific endopeptidase</fullName>
    </submittedName>
</protein>
<dbReference type="PATRIC" id="fig|482300.6.peg.1344"/>
<dbReference type="Gene3D" id="2.40.10.10">
    <property type="entry name" value="Trypsin-like serine proteases"/>
    <property type="match status" value="2"/>
</dbReference>
<accession>S3JUM1</accession>
<dbReference type="Proteomes" id="UP000014617">
    <property type="component" value="Unassembled WGS sequence"/>
</dbReference>
<dbReference type="AlphaFoldDB" id="S3JUM1"/>
<feature type="chain" id="PRO_5004522613" evidence="1">
    <location>
        <begin position="24"/>
        <end position="467"/>
    </location>
</feature>
<name>S3JUM1_MICAE</name>
<dbReference type="InterPro" id="IPR009003">
    <property type="entry name" value="Peptidase_S1_PA"/>
</dbReference>
<evidence type="ECO:0000313" key="2">
    <source>
        <dbReference type="EMBL" id="EPF23572.1"/>
    </source>
</evidence>
<dbReference type="Pfam" id="PF13365">
    <property type="entry name" value="Trypsin_2"/>
    <property type="match status" value="1"/>
</dbReference>
<dbReference type="RefSeq" id="WP_016514994.1">
    <property type="nucleotide sequence ID" value="NZ_ASZQ01000150.1"/>
</dbReference>
<comment type="caution">
    <text evidence="2">The sequence shown here is derived from an EMBL/GenBank/DDBJ whole genome shotgun (WGS) entry which is preliminary data.</text>
</comment>
<dbReference type="EMBL" id="ASZQ01000150">
    <property type="protein sequence ID" value="EPF23572.1"/>
    <property type="molecule type" value="Genomic_DNA"/>
</dbReference>
<organism evidence="2 3">
    <name type="scientific">Microcystis aeruginosa SPC777</name>
    <dbReference type="NCBI Taxonomy" id="482300"/>
    <lineage>
        <taxon>Bacteria</taxon>
        <taxon>Bacillati</taxon>
        <taxon>Cyanobacteriota</taxon>
        <taxon>Cyanophyceae</taxon>
        <taxon>Oscillatoriophycideae</taxon>
        <taxon>Chroococcales</taxon>
        <taxon>Microcystaceae</taxon>
        <taxon>Microcystis</taxon>
    </lineage>
</organism>
<reference evidence="2 3" key="1">
    <citation type="journal article" date="2013" name="Genome Announc.">
        <title>Draft Genome Sequence of the Brazilian Toxic Bloom-Forming Cyanobacterium Microcystis aeruginosa Strain SPC777.</title>
        <authorList>
            <person name="Fiore M.F."/>
            <person name="Alvarenga D.O."/>
            <person name="Varani A.M."/>
            <person name="Hoff-Risseti C."/>
            <person name="Crespim E."/>
            <person name="Ramos R.T."/>
            <person name="Silva A."/>
            <person name="Schaker P.D."/>
            <person name="Heck K."/>
            <person name="Rigonato J."/>
            <person name="Schneider M.P."/>
        </authorList>
    </citation>
    <scope>NUCLEOTIDE SEQUENCE [LARGE SCALE GENOMIC DNA]</scope>
    <source>
        <strain evidence="3">SPC 777</strain>
    </source>
</reference>
<evidence type="ECO:0000313" key="3">
    <source>
        <dbReference type="Proteomes" id="UP000014617"/>
    </source>
</evidence>
<keyword evidence="1" id="KW-0732">Signal</keyword>
<dbReference type="OrthoDB" id="467315at2"/>
<proteinExistence type="predicted"/>
<feature type="signal peptide" evidence="1">
    <location>
        <begin position="1"/>
        <end position="23"/>
    </location>
</feature>
<dbReference type="InterPro" id="IPR043504">
    <property type="entry name" value="Peptidase_S1_PA_chymotrypsin"/>
</dbReference>
<sequence>MKIRFILLFVLSLILFCFLPSLAQTSPATLEDITVRIDTNSNHPADVGGSGVLIRGSGDSYTILTAYHVIKDNNLDYIIKIPNKKSKSQFDSYVIDSKNYSKQIERIGSIDLAKIKIYTKQVYKTATLDPQKTLQQYDTLYVAGYPLSKRREYFSIAGQFSYISDYQSEYYGYLDEAYYFDNLNTSSGMSGGPVVDKHGYILGVFLGKSSDKKNSEAIASVALPIKKYPDWKTINKPTLITPNIPPRSEEKEPPFIIDESQIITTNDYREDLKYVETNFRKLLTKDFHKSLQDKPITFWANVRNIGGKTSGDGFPDGAYRMYGTLQNLSDYTLSFYGLSRKPITTLKKLFDNRIYLGLREVDDGYGIDKSSTYFSISKDYQERLLSFRLNDIVKIEAIPRQIDLINGLWTHHFFHVEIHRITKIGNAHDYLLDQRCKWLYLLPREIQNQLTSCQIWENLRRQQFGTQ</sequence>